<evidence type="ECO:0000313" key="2">
    <source>
        <dbReference type="EMBL" id="QPI48480.1"/>
    </source>
</evidence>
<feature type="compositionally biased region" description="Pro residues" evidence="1">
    <location>
        <begin position="101"/>
        <end position="119"/>
    </location>
</feature>
<dbReference type="Pfam" id="PF13103">
    <property type="entry name" value="TonB_2"/>
    <property type="match status" value="1"/>
</dbReference>
<reference evidence="2 3" key="1">
    <citation type="submission" date="2020-11" db="EMBL/GenBank/DDBJ databases">
        <authorList>
            <person name="Sun Q."/>
        </authorList>
    </citation>
    <scope>NUCLEOTIDE SEQUENCE [LARGE SCALE GENOMIC DNA]</scope>
    <source>
        <strain evidence="2 3">P8398</strain>
    </source>
</reference>
<dbReference type="EMBL" id="CP065053">
    <property type="protein sequence ID" value="QPI48480.1"/>
    <property type="molecule type" value="Genomic_DNA"/>
</dbReference>
<dbReference type="SUPFAM" id="SSF74653">
    <property type="entry name" value="TolA/TonB C-terminal domain"/>
    <property type="match status" value="1"/>
</dbReference>
<feature type="region of interest" description="Disordered" evidence="1">
    <location>
        <begin position="484"/>
        <end position="525"/>
    </location>
</feature>
<dbReference type="RefSeq" id="WP_206088098.1">
    <property type="nucleotide sequence ID" value="NZ_CP065053.1"/>
</dbReference>
<dbReference type="Proteomes" id="UP000662888">
    <property type="component" value="Chromosome"/>
</dbReference>
<proteinExistence type="predicted"/>
<protein>
    <submittedName>
        <fullName evidence="2">TonB C-terminal domain-containing protein</fullName>
    </submittedName>
</protein>
<dbReference type="Gene3D" id="3.30.1150.10">
    <property type="match status" value="1"/>
</dbReference>
<evidence type="ECO:0000313" key="3">
    <source>
        <dbReference type="Proteomes" id="UP000662888"/>
    </source>
</evidence>
<sequence length="525" mass="58443">MPHIPPYLARLGLDQNADERAIRRAYARQLKQIDQETESDRFQLLRTDYESSLAWLAWASHHDDDDEDDGAIEDTFNDTSGSAGANHAGAGGERPAEQTPEPQPAPAPAPTPSYSPPQAPVVVNIASHQTNADAQPPTRDAGLGSDPEQLAGDVFQQFLKALTRLRAGRMLHDEALWADELHRCLNDERLLNIAARMGFEARIAYFLAGARQLGHETLFFAAMSVFGWISDRHRLEKFGHPGAIVNRAIDEQNMFHAQGQVDRTRQQEVLAGLRKPTLPRHGELRRLMPYLQTMLARFPVLMRFIADEATVSRWHEAYAGLTAKNSAPLPVKESEWEAAAETEKSSRSYAWIIGVMIVLSTLFNAMKSSPPRAPIAPRPMVESVRPALPRSEPLTRAQLDEIDSRIGYKVGKDATPGLRSAKFEVLLDAEGKVKSLTMLDESGDQRYTDAVGKAIRESRPFPASVRRHFLLTFSVRLTRTPRRREFVPPPLPVFGSAKRKFGEMENKPRPAPPSDEAHDATPGTQ</sequence>
<organism evidence="2 3">
    <name type="scientific">Massilia antarctica</name>
    <dbReference type="NCBI Taxonomy" id="2765360"/>
    <lineage>
        <taxon>Bacteria</taxon>
        <taxon>Pseudomonadati</taxon>
        <taxon>Pseudomonadota</taxon>
        <taxon>Betaproteobacteria</taxon>
        <taxon>Burkholderiales</taxon>
        <taxon>Oxalobacteraceae</taxon>
        <taxon>Telluria group</taxon>
        <taxon>Massilia</taxon>
    </lineage>
</organism>
<gene>
    <name evidence="2" type="ORF">IV454_23545</name>
</gene>
<feature type="region of interest" description="Disordered" evidence="1">
    <location>
        <begin position="63"/>
        <end position="119"/>
    </location>
</feature>
<keyword evidence="3" id="KW-1185">Reference proteome</keyword>
<feature type="compositionally biased region" description="Acidic residues" evidence="1">
    <location>
        <begin position="64"/>
        <end position="76"/>
    </location>
</feature>
<evidence type="ECO:0000256" key="1">
    <source>
        <dbReference type="SAM" id="MobiDB-lite"/>
    </source>
</evidence>
<name>A0AA48W9I7_9BURK</name>
<accession>A0AA48W9I7</accession>